<dbReference type="AlphaFoldDB" id="A0A927MGY4"/>
<dbReference type="Proteomes" id="UP000658225">
    <property type="component" value="Unassembled WGS sequence"/>
</dbReference>
<evidence type="ECO:0000313" key="2">
    <source>
        <dbReference type="Proteomes" id="UP000658225"/>
    </source>
</evidence>
<evidence type="ECO:0000313" key="1">
    <source>
        <dbReference type="EMBL" id="MBE1552952.1"/>
    </source>
</evidence>
<name>A0A927MGY4_9BACL</name>
<comment type="caution">
    <text evidence="1">The sequence shown here is derived from an EMBL/GenBank/DDBJ whole genome shotgun (WGS) entry which is preliminary data.</text>
</comment>
<proteinExistence type="predicted"/>
<dbReference type="RefSeq" id="WP_192596801.1">
    <property type="nucleotide sequence ID" value="NZ_JADBEL010000001.1"/>
</dbReference>
<protein>
    <submittedName>
        <fullName evidence="1">Uncharacterized protein</fullName>
    </submittedName>
</protein>
<sequence length="194" mass="22093">MNAVLTHTTAREQSQHYDTIRRRNAESAYDRNVKYNGENQKIVKNLEALLLGRKEPETAPLERRAQPEQFGAGQVKQITLPIGKTLEEAIDIWRSVRTEAIFIPEPSTADYQLAATASAKTMRMEAKIALHNHAKAINEAGTVKEASVKLPFNVLRELPQVQKRYEKAISTYTYQIQMKQNGFEIGWPDYYESA</sequence>
<keyword evidence="2" id="KW-1185">Reference proteome</keyword>
<reference evidence="1" key="1">
    <citation type="submission" date="2020-10" db="EMBL/GenBank/DDBJ databases">
        <title>Genomic Encyclopedia of Type Strains, Phase IV (KMG-IV): sequencing the most valuable type-strain genomes for metagenomic binning, comparative biology and taxonomic classification.</title>
        <authorList>
            <person name="Goeker M."/>
        </authorList>
    </citation>
    <scope>NUCLEOTIDE SEQUENCE</scope>
    <source>
        <strain evidence="1">DSM 13886</strain>
    </source>
</reference>
<accession>A0A927MGY4</accession>
<dbReference type="EMBL" id="JADBEL010000001">
    <property type="protein sequence ID" value="MBE1552952.1"/>
    <property type="molecule type" value="Genomic_DNA"/>
</dbReference>
<gene>
    <name evidence="1" type="ORF">H4683_000021</name>
</gene>
<organism evidence="1 2">
    <name type="scientific">Sporosarcina limicola</name>
    <dbReference type="NCBI Taxonomy" id="34101"/>
    <lineage>
        <taxon>Bacteria</taxon>
        <taxon>Bacillati</taxon>
        <taxon>Bacillota</taxon>
        <taxon>Bacilli</taxon>
        <taxon>Bacillales</taxon>
        <taxon>Caryophanaceae</taxon>
        <taxon>Sporosarcina</taxon>
    </lineage>
</organism>